<accession>X1LV96</accession>
<sequence>MSSPPMILGTASAPTAAIAAITIVAQRPMFREVLSGTFAKG</sequence>
<reference evidence="1" key="1">
    <citation type="journal article" date="2014" name="Front. Microbiol.">
        <title>High frequency of phylogenetically diverse reductive dehalogenase-homologous genes in deep subseafloor sedimentary metagenomes.</title>
        <authorList>
            <person name="Kawai M."/>
            <person name="Futagami T."/>
            <person name="Toyoda A."/>
            <person name="Takaki Y."/>
            <person name="Nishi S."/>
            <person name="Hori S."/>
            <person name="Arai W."/>
            <person name="Tsubouchi T."/>
            <person name="Morono Y."/>
            <person name="Uchiyama I."/>
            <person name="Ito T."/>
            <person name="Fujiyama A."/>
            <person name="Inagaki F."/>
            <person name="Takami H."/>
        </authorList>
    </citation>
    <scope>NUCLEOTIDE SEQUENCE</scope>
    <source>
        <strain evidence="1">Expedition CK06-06</strain>
    </source>
</reference>
<organism evidence="1">
    <name type="scientific">marine sediment metagenome</name>
    <dbReference type="NCBI Taxonomy" id="412755"/>
    <lineage>
        <taxon>unclassified sequences</taxon>
        <taxon>metagenomes</taxon>
        <taxon>ecological metagenomes</taxon>
    </lineage>
</organism>
<protein>
    <submittedName>
        <fullName evidence="1">Uncharacterized protein</fullName>
    </submittedName>
</protein>
<dbReference type="EMBL" id="BARV01003640">
    <property type="protein sequence ID" value="GAI09741.1"/>
    <property type="molecule type" value="Genomic_DNA"/>
</dbReference>
<feature type="non-terminal residue" evidence="1">
    <location>
        <position position="41"/>
    </location>
</feature>
<comment type="caution">
    <text evidence="1">The sequence shown here is derived from an EMBL/GenBank/DDBJ whole genome shotgun (WGS) entry which is preliminary data.</text>
</comment>
<name>X1LV96_9ZZZZ</name>
<dbReference type="AlphaFoldDB" id="X1LV96"/>
<gene>
    <name evidence="1" type="ORF">S06H3_08577</name>
</gene>
<proteinExistence type="predicted"/>
<evidence type="ECO:0000313" key="1">
    <source>
        <dbReference type="EMBL" id="GAI09741.1"/>
    </source>
</evidence>